<keyword evidence="3" id="KW-1185">Reference proteome</keyword>
<accession>A0ABY8QGM9</accession>
<protein>
    <submittedName>
        <fullName evidence="2">TIGR01244 family sulfur transferase</fullName>
    </submittedName>
</protein>
<feature type="domain" description="Beta-lactamase hydrolase-like protein phosphatase-like" evidence="1">
    <location>
        <begin position="4"/>
        <end position="111"/>
    </location>
</feature>
<sequence length="143" mass="15047">MTPRQITPRYHVTPQITPEDMPAVKAAGFVRVICNRPDAENPPALQAEAMAEAAKAAGLEFEVLPLTHQTMTPENVARQKALIDDAAGPVLAYCASGTRCTVIWALGQVGAQGVDEILTQAAQAGYDLAGLRPTLDALAAQKG</sequence>
<dbReference type="EMBL" id="CP124616">
    <property type="protein sequence ID" value="WGW03785.1"/>
    <property type="molecule type" value="Genomic_DNA"/>
</dbReference>
<evidence type="ECO:0000313" key="2">
    <source>
        <dbReference type="EMBL" id="WGW03785.1"/>
    </source>
</evidence>
<dbReference type="InterPro" id="IPR005939">
    <property type="entry name" value="BLH_phosphatase-like"/>
</dbReference>
<dbReference type="GO" id="GO:0016740">
    <property type="term" value="F:transferase activity"/>
    <property type="evidence" value="ECO:0007669"/>
    <property type="project" value="UniProtKB-KW"/>
</dbReference>
<gene>
    <name evidence="2" type="ORF">QF118_18000</name>
</gene>
<dbReference type="InterPro" id="IPR029021">
    <property type="entry name" value="Prot-tyrosine_phosphatase-like"/>
</dbReference>
<proteinExistence type="predicted"/>
<reference evidence="2 3" key="1">
    <citation type="submission" date="2023-05" db="EMBL/GenBank/DDBJ databases">
        <title>YMD87, complete Genome.</title>
        <authorList>
            <person name="Zhang J."/>
            <person name="Xu X."/>
        </authorList>
    </citation>
    <scope>NUCLEOTIDE SEQUENCE [LARGE SCALE GENOMIC DNA]</scope>
    <source>
        <strain evidence="2 3">YMD87</strain>
    </source>
</reference>
<dbReference type="Pfam" id="PF04273">
    <property type="entry name" value="BLH_phosphatase"/>
    <property type="match status" value="1"/>
</dbReference>
<evidence type="ECO:0000313" key="3">
    <source>
        <dbReference type="Proteomes" id="UP001241605"/>
    </source>
</evidence>
<name>A0ABY8QGM9_9RHOB</name>
<dbReference type="SUPFAM" id="SSF52799">
    <property type="entry name" value="(Phosphotyrosine protein) phosphatases II"/>
    <property type="match status" value="1"/>
</dbReference>
<dbReference type="Proteomes" id="UP001241605">
    <property type="component" value="Chromosome"/>
</dbReference>
<dbReference type="RefSeq" id="WP_282300415.1">
    <property type="nucleotide sequence ID" value="NZ_CP124616.1"/>
</dbReference>
<dbReference type="NCBIfam" id="TIGR01244">
    <property type="entry name" value="TIGR01244 family sulfur transferase"/>
    <property type="match status" value="1"/>
</dbReference>
<evidence type="ECO:0000259" key="1">
    <source>
        <dbReference type="Pfam" id="PF04273"/>
    </source>
</evidence>
<dbReference type="Gene3D" id="3.90.190.10">
    <property type="entry name" value="Protein tyrosine phosphatase superfamily"/>
    <property type="match status" value="1"/>
</dbReference>
<keyword evidence="2" id="KW-0808">Transferase</keyword>
<organism evidence="2 3">
    <name type="scientific">Tropicibacter oceani</name>
    <dbReference type="NCBI Taxonomy" id="3058420"/>
    <lineage>
        <taxon>Bacteria</taxon>
        <taxon>Pseudomonadati</taxon>
        <taxon>Pseudomonadota</taxon>
        <taxon>Alphaproteobacteria</taxon>
        <taxon>Rhodobacterales</taxon>
        <taxon>Roseobacteraceae</taxon>
        <taxon>Tropicibacter</taxon>
    </lineage>
</organism>